<evidence type="ECO:0000313" key="5">
    <source>
        <dbReference type="Proteomes" id="UP001304515"/>
    </source>
</evidence>
<dbReference type="InterPro" id="IPR026341">
    <property type="entry name" value="T9SS_type_B"/>
</dbReference>
<feature type="domain" description="IgGFc-binding protein N-terminal" evidence="2">
    <location>
        <begin position="135"/>
        <end position="456"/>
    </location>
</feature>
<dbReference type="Pfam" id="PF17517">
    <property type="entry name" value="IgGFc_binding"/>
    <property type="match status" value="1"/>
</dbReference>
<name>A0AA96J3I9_9FLAO</name>
<dbReference type="KEGG" id="fcj:RN605_13600"/>
<sequence>MKKKLLYLLIMMYIGVTSNAQFSKTHYIPPLSNSNSINIGNKYIYISTPSIIPINVQLKEISGNTINATVSRDSPFVYNTNNGTNGQLFISQSEINSIQTNKGYIVEADDVVYVSVRVDTSDGNQAGALVSKGLASLGTEFRIGGFLNTLMANYSTIHHTFITVLATENNTIVNFSDIKTGATPINSSFGNAPFSVILNSGESYAVAVQGPNVFNKDALIGSLVTSDKPIVVNCGSIGGTNGELGNLDLGFDQIVGASRIGNEYIFLKNTGQNNVERVLLVANEDNTGIFINGNTTPSYTLNAGQYVGLIGSDFSPDGNLYVRTADALNPLLAKNVFAYQSIGDNTFTGQANQEMFFVPPLSCQTPKVISNIPLIQRIGNRTFTGRVTLTTQVGSTLDFIVNGSPYTLATLSSIGVNVQGPIAVTGNTNYECYILVGITGNVSAFSTGELYLAAYGSDGAATFGGYYSGFTFNPEISFNRLDLSAPNCIPNSVLAVNTLSPFNTFQWYFNDNPISGATNGSYTPSVPGYYKVSATIAGCGTPKESDNIPVSICPDDTDNDGINNNLDLDNDNDGITNCDESFGNQNLNLTNNPVGFINVNSYTNTYVTSLAFAGTGTPSATPFVGDVNGNFTTEAVIGKDNDVSYSLAFNNPLSLSVEYATTASTNDLLTSSTEVRITCPVNRTLTVINPDDQILIDTNFDGIFESGVTQFSSFEIRFRLNSNVPLASGTGTFSIRGNLISTLKVTNINLTDTDLSRVALHITATCVHKDSDNDGVPDQYDYDSDNDTIPDWVESQGQTVVALSGNDANQDGIDDVFGNGITPADSDNDTYPNYLDLDSDNDGIFDIIESGSPGNGSNTNGITVANVGSNGLDNALETSPDSGTINYSIADTDADGIFNYIEIDSDDDGCYDVFEAGFADPNNDGIVGNDSPTIINNNGTVLNSSGYGIPNANYTIGAPISIIDQPQSIQVCELQTATFTVNPTTVTSYQWQISTDGGTTWTNLANNANNSGVTTNTLTVSNVTPASPNHQYRVFLNRTGNSCGLYSSPVILTTYALPVITTPIDLKQCDDDTDGISVFNLTQKNDFISTNYLNETFTYYTTLAAANTQNAAFQISNPIAYTSGTASVFARVQNSNGCFRVVQINLIVSVTQIPASFVIQDKYLCDDYLDAVNDDRDGISGPFDFTAIKASLLAILPNNVTVSFYKNQADFLAETDINGNSLAIQNIATYRNIGYPNQQTIWVRADSTVDNSCFGFKTFTVNVEALPVANDVNPQNLIRHCDDNQDGIYGFDTTGIEATILNGQTNVNMLYIRGNGSQTASLPNPLFVNVNETITARVRNNTTQTNGQPCYDEVQIQFIVDDLPEANMPTTVVTQSCDDEADPLDQDGILVFDTTNLETEILNGQTLSNFSIAYFDTNDNPLLDFNGNPIVSPFPATFKTSTRIIRAVVTNLINTSCTATIDIPFIINPTPKIDLQEEVLICLPSTQTTLDAGILDGTPTSSYTFQWYLNGNALAGQNNPTLTLNTPGTYSVEVTNGFNCTKTRVIEVIGSEIATLESIQISDLTQINTVLINVTGSGNYEYALDDIIGPYRDSNFFTNVPMGLHEVYIRDVNGCGVLGPLPIAVLGIPQYFTPNGDGFNDTWNVRGITSSNAQSIIYIFDRYGKLIKQISATSSGWDGTYNGHLMPADDYWYNIQFQDGRNARGHFSLKR</sequence>
<dbReference type="NCBIfam" id="TIGR04131">
    <property type="entry name" value="Bac_Flav_CTERM"/>
    <property type="match status" value="1"/>
</dbReference>
<proteinExistence type="predicted"/>
<dbReference type="SUPFAM" id="SSF49299">
    <property type="entry name" value="PKD domain"/>
    <property type="match status" value="1"/>
</dbReference>
<keyword evidence="1" id="KW-0732">Signal</keyword>
<organism evidence="3">
    <name type="scientific">Flavobacterium capsici</name>
    <dbReference type="NCBI Taxonomy" id="3075618"/>
    <lineage>
        <taxon>Bacteria</taxon>
        <taxon>Pseudomonadati</taxon>
        <taxon>Bacteroidota</taxon>
        <taxon>Flavobacteriia</taxon>
        <taxon>Flavobacteriales</taxon>
        <taxon>Flavobacteriaceae</taxon>
        <taxon>Flavobacterium</taxon>
    </lineage>
</organism>
<accession>A0AA96J3I9</accession>
<accession>A0AA96F323</accession>
<reference evidence="3 5" key="1">
    <citation type="submission" date="2023-09" db="EMBL/GenBank/DDBJ databases">
        <title>Flavobacterium sp. a novel bacteria isolate from Pepper rhizosphere.</title>
        <authorList>
            <person name="Peng Y."/>
            <person name="Lee J."/>
        </authorList>
    </citation>
    <scope>NUCLEOTIDE SEQUENCE</scope>
    <source>
        <strain evidence="3">PMR2A8</strain>
        <strain evidence="4 5">PMTSA4</strain>
    </source>
</reference>
<dbReference type="InterPro" id="IPR035986">
    <property type="entry name" value="PKD_dom_sf"/>
</dbReference>
<feature type="chain" id="PRO_5044705393" evidence="1">
    <location>
        <begin position="21"/>
        <end position="1711"/>
    </location>
</feature>
<evidence type="ECO:0000313" key="4">
    <source>
        <dbReference type="EMBL" id="WNM21700.1"/>
    </source>
</evidence>
<dbReference type="Gene3D" id="2.60.40.10">
    <property type="entry name" value="Immunoglobulins"/>
    <property type="match status" value="1"/>
</dbReference>
<dbReference type="InterPro" id="IPR013783">
    <property type="entry name" value="Ig-like_fold"/>
</dbReference>
<evidence type="ECO:0000256" key="1">
    <source>
        <dbReference type="SAM" id="SignalP"/>
    </source>
</evidence>
<dbReference type="EMBL" id="CP134890">
    <property type="protein sequence ID" value="WNM21700.1"/>
    <property type="molecule type" value="Genomic_DNA"/>
</dbReference>
<dbReference type="EMBL" id="CP134878">
    <property type="protein sequence ID" value="WNM20310.1"/>
    <property type="molecule type" value="Genomic_DNA"/>
</dbReference>
<dbReference type="Pfam" id="PF13585">
    <property type="entry name" value="CHU_C"/>
    <property type="match status" value="1"/>
</dbReference>
<feature type="signal peptide" evidence="1">
    <location>
        <begin position="1"/>
        <end position="20"/>
    </location>
</feature>
<evidence type="ECO:0000259" key="2">
    <source>
        <dbReference type="Pfam" id="PF17517"/>
    </source>
</evidence>
<dbReference type="Proteomes" id="UP001304515">
    <property type="component" value="Chromosome"/>
</dbReference>
<dbReference type="RefSeq" id="WP_313325624.1">
    <property type="nucleotide sequence ID" value="NZ_CP134878.1"/>
</dbReference>
<keyword evidence="5" id="KW-1185">Reference proteome</keyword>
<protein>
    <submittedName>
        <fullName evidence="3">T9SS type B sorting domain-containing protein</fullName>
    </submittedName>
</protein>
<gene>
    <name evidence="4" type="ORF">RN605_13600</name>
    <name evidence="3" type="ORF">RN608_06430</name>
</gene>
<evidence type="ECO:0000313" key="3">
    <source>
        <dbReference type="EMBL" id="WNM20310.1"/>
    </source>
</evidence>
<dbReference type="InterPro" id="IPR035234">
    <property type="entry name" value="IgGFc-bd_N"/>
</dbReference>